<dbReference type="EMBL" id="LQZT01000049">
    <property type="protein sequence ID" value="OCW55756.1"/>
    <property type="molecule type" value="Genomic_DNA"/>
</dbReference>
<evidence type="ECO:0000313" key="2">
    <source>
        <dbReference type="EMBL" id="OCW55756.1"/>
    </source>
</evidence>
<dbReference type="RefSeq" id="WP_066183835.1">
    <property type="nucleotide sequence ID" value="NZ_LQZT01000049.1"/>
</dbReference>
<dbReference type="Proteomes" id="UP000094795">
    <property type="component" value="Unassembled WGS sequence"/>
</dbReference>
<dbReference type="Gene3D" id="2.60.120.600">
    <property type="entry name" value="Domain of unknown function DUF1214, C-terminal domain"/>
    <property type="match status" value="1"/>
</dbReference>
<sequence length="195" mass="20649">MLRLPALVLLTLAIAFGGGTWSAARMLKATSGFGSIDLGAWSAYPNLQTSAADPFARAHRAGDGRILLGRAEGLVFTARTDEDGFLLSGRCAYEISGATPPARFWTLRIADAGGAPVQSPPSYPDSLNSWTTLRRTDGTFSIRVNAAPEPGNWIRLDTSSAVTFVLTMVDTPTAASASMVDLDMPKISRIGCRDA</sequence>
<name>A0A1C1YQR3_9HYPH</name>
<keyword evidence="3" id="KW-1185">Reference proteome</keyword>
<dbReference type="STRING" id="1480615.AWJ14_14820"/>
<reference evidence="2 3" key="1">
    <citation type="submission" date="2015-12" db="EMBL/GenBank/DDBJ databases">
        <authorList>
            <person name="Shamseldin A."/>
            <person name="Moawad H."/>
            <person name="Abd El-Rahim W.M."/>
            <person name="Sadowsky M.J."/>
        </authorList>
    </citation>
    <scope>NUCLEOTIDE SEQUENCE [LARGE SCALE GENOMIC DNA]</scope>
    <source>
        <strain evidence="2 3">JC234</strain>
    </source>
</reference>
<evidence type="ECO:0000313" key="3">
    <source>
        <dbReference type="Proteomes" id="UP000094795"/>
    </source>
</evidence>
<dbReference type="AlphaFoldDB" id="A0A1C1YQR3"/>
<feature type="domain" description="DUF1214" evidence="1">
    <location>
        <begin position="72"/>
        <end position="170"/>
    </location>
</feature>
<dbReference type="OrthoDB" id="7837485at2"/>
<gene>
    <name evidence="2" type="ORF">AWJ14_14820</name>
</gene>
<dbReference type="InterPro" id="IPR037049">
    <property type="entry name" value="DUF1214_C_sf"/>
</dbReference>
<accession>A0A1C1YQR3</accession>
<proteinExistence type="predicted"/>
<evidence type="ECO:0000259" key="1">
    <source>
        <dbReference type="Pfam" id="PF06742"/>
    </source>
</evidence>
<protein>
    <recommendedName>
        <fullName evidence="1">DUF1214 domain-containing protein</fullName>
    </recommendedName>
</protein>
<dbReference type="SUPFAM" id="SSF160935">
    <property type="entry name" value="VPA0735-like"/>
    <property type="match status" value="1"/>
</dbReference>
<dbReference type="Pfam" id="PF06742">
    <property type="entry name" value="DUF1214"/>
    <property type="match status" value="1"/>
</dbReference>
<dbReference type="InterPro" id="IPR012038">
    <property type="entry name" value="UCP009471"/>
</dbReference>
<dbReference type="PIRSF" id="PIRSF009471">
    <property type="entry name" value="UCP009471"/>
    <property type="match status" value="1"/>
</dbReference>
<organism evidence="2 3">
    <name type="scientific">Hoeflea olei</name>
    <dbReference type="NCBI Taxonomy" id="1480615"/>
    <lineage>
        <taxon>Bacteria</taxon>
        <taxon>Pseudomonadati</taxon>
        <taxon>Pseudomonadota</taxon>
        <taxon>Alphaproteobacteria</taxon>
        <taxon>Hyphomicrobiales</taxon>
        <taxon>Rhizobiaceae</taxon>
        <taxon>Hoeflea</taxon>
    </lineage>
</organism>
<comment type="caution">
    <text evidence="2">The sequence shown here is derived from an EMBL/GenBank/DDBJ whole genome shotgun (WGS) entry which is preliminary data.</text>
</comment>
<dbReference type="InterPro" id="IPR010621">
    <property type="entry name" value="DUF1214"/>
</dbReference>